<evidence type="ECO:0000256" key="1">
    <source>
        <dbReference type="SAM" id="MobiDB-lite"/>
    </source>
</evidence>
<dbReference type="Proteomes" id="UP000675409">
    <property type="component" value="Unassembled WGS sequence"/>
</dbReference>
<organism evidence="2 3">
    <name type="scientific">Myceligenerans indicum</name>
    <dbReference type="NCBI Taxonomy" id="2593663"/>
    <lineage>
        <taxon>Bacteria</taxon>
        <taxon>Bacillati</taxon>
        <taxon>Actinomycetota</taxon>
        <taxon>Actinomycetes</taxon>
        <taxon>Micrococcales</taxon>
        <taxon>Promicromonosporaceae</taxon>
        <taxon>Myceligenerans</taxon>
    </lineage>
</organism>
<name>A0ABS1LRG5_9MICO</name>
<evidence type="ECO:0000313" key="3">
    <source>
        <dbReference type="Proteomes" id="UP000675409"/>
    </source>
</evidence>
<dbReference type="EMBL" id="JABBYC010000087">
    <property type="protein sequence ID" value="MBL0888815.1"/>
    <property type="molecule type" value="Genomic_DNA"/>
</dbReference>
<comment type="caution">
    <text evidence="2">The sequence shown here is derived from an EMBL/GenBank/DDBJ whole genome shotgun (WGS) entry which is preliminary data.</text>
</comment>
<accession>A0ABS1LRG5</accession>
<proteinExistence type="predicted"/>
<evidence type="ECO:0000313" key="2">
    <source>
        <dbReference type="EMBL" id="MBL0888815.1"/>
    </source>
</evidence>
<keyword evidence="3" id="KW-1185">Reference proteome</keyword>
<dbReference type="RefSeq" id="WP_201851322.1">
    <property type="nucleotide sequence ID" value="NZ_JABBYC010000087.1"/>
</dbReference>
<protein>
    <submittedName>
        <fullName evidence="2">Uncharacterized protein</fullName>
    </submittedName>
</protein>
<gene>
    <name evidence="2" type="ORF">HGK34_21480</name>
</gene>
<reference evidence="2 3" key="1">
    <citation type="journal article" date="2021" name="Arch. Microbiol.">
        <title>Myceligenerans indicum sp. nov., an actinobacterium isolated from mangrove sediment of Sundarbans, India.</title>
        <authorList>
            <person name="Asha K."/>
            <person name="Bhadury P."/>
        </authorList>
    </citation>
    <scope>NUCLEOTIDE SEQUENCE [LARGE SCALE GENOMIC DNA]</scope>
    <source>
        <strain evidence="2 3">I2</strain>
    </source>
</reference>
<sequence>MRKTTGQGTVAMASLDPSAGNAFTVAQELAAVIETRTPGAVDPVIALGGPDVATVIAGPRDDAVVVTVQRQNRRLVFGVARFTGDGARGCHETVVQRRAVLIACRYVNLAYLTAAVSPSHPDPADGQGRGLPRRSLHLVTPPPA</sequence>
<feature type="region of interest" description="Disordered" evidence="1">
    <location>
        <begin position="118"/>
        <end position="144"/>
    </location>
</feature>